<sequence>MTKSKKKEIKYSFHVLIKLLDICFISLAGGLTMTSVSYISDKVVSDLSMRITESELCIQWLKLDLDA</sequence>
<evidence type="ECO:0000313" key="2">
    <source>
        <dbReference type="EMBL" id="GAH54650.1"/>
    </source>
</evidence>
<feature type="transmembrane region" description="Helical" evidence="1">
    <location>
        <begin position="12"/>
        <end position="39"/>
    </location>
</feature>
<organism evidence="2">
    <name type="scientific">marine sediment metagenome</name>
    <dbReference type="NCBI Taxonomy" id="412755"/>
    <lineage>
        <taxon>unclassified sequences</taxon>
        <taxon>metagenomes</taxon>
        <taxon>ecological metagenomes</taxon>
    </lineage>
</organism>
<protein>
    <submittedName>
        <fullName evidence="2">Uncharacterized protein</fullName>
    </submittedName>
</protein>
<evidence type="ECO:0000256" key="1">
    <source>
        <dbReference type="SAM" id="Phobius"/>
    </source>
</evidence>
<keyword evidence="1" id="KW-1133">Transmembrane helix</keyword>
<name>X1HC59_9ZZZZ</name>
<accession>X1HC59</accession>
<dbReference type="AlphaFoldDB" id="X1HC59"/>
<reference evidence="2" key="1">
    <citation type="journal article" date="2014" name="Front. Microbiol.">
        <title>High frequency of phylogenetically diverse reductive dehalogenase-homologous genes in deep subseafloor sedimentary metagenomes.</title>
        <authorList>
            <person name="Kawai M."/>
            <person name="Futagami T."/>
            <person name="Toyoda A."/>
            <person name="Takaki Y."/>
            <person name="Nishi S."/>
            <person name="Hori S."/>
            <person name="Arai W."/>
            <person name="Tsubouchi T."/>
            <person name="Morono Y."/>
            <person name="Uchiyama I."/>
            <person name="Ito T."/>
            <person name="Fujiyama A."/>
            <person name="Inagaki F."/>
            <person name="Takami H."/>
        </authorList>
    </citation>
    <scope>NUCLEOTIDE SEQUENCE</scope>
    <source>
        <strain evidence="2">Expedition CK06-06</strain>
    </source>
</reference>
<comment type="caution">
    <text evidence="2">The sequence shown here is derived from an EMBL/GenBank/DDBJ whole genome shotgun (WGS) entry which is preliminary data.</text>
</comment>
<keyword evidence="1" id="KW-0812">Transmembrane</keyword>
<dbReference type="EMBL" id="BARU01020922">
    <property type="protein sequence ID" value="GAH54650.1"/>
    <property type="molecule type" value="Genomic_DNA"/>
</dbReference>
<gene>
    <name evidence="2" type="ORF">S03H2_34301</name>
</gene>
<keyword evidence="1" id="KW-0472">Membrane</keyword>
<proteinExistence type="predicted"/>